<sequence length="62" mass="6689">MLREPAELRVDDRGRIELPLGLLAEAGIAPGSGLLAFSDGDGRIVLRRAEDAMRDLLECGKL</sequence>
<evidence type="ECO:0008006" key="4">
    <source>
        <dbReference type="Google" id="ProtNLM"/>
    </source>
</evidence>
<evidence type="ECO:0000313" key="1">
    <source>
        <dbReference type="EMBL" id="GGZ60788.1"/>
    </source>
</evidence>
<protein>
    <recommendedName>
        <fullName evidence="4">SpoVT-AbrB domain-containing protein</fullName>
    </recommendedName>
</protein>
<keyword evidence="3" id="KW-1185">Reference proteome</keyword>
<dbReference type="AlphaFoldDB" id="A0A5P2UIN8"/>
<dbReference type="Proteomes" id="UP000326831">
    <property type="component" value="Chromosome"/>
</dbReference>
<dbReference type="EMBL" id="CP023701">
    <property type="protein sequence ID" value="QEU78299.1"/>
    <property type="molecule type" value="Genomic_DNA"/>
</dbReference>
<dbReference type="EMBL" id="BMVX01000006">
    <property type="protein sequence ID" value="GGZ60788.1"/>
    <property type="molecule type" value="Genomic_DNA"/>
</dbReference>
<evidence type="ECO:0000313" key="2">
    <source>
        <dbReference type="EMBL" id="QEU78299.1"/>
    </source>
</evidence>
<reference evidence="1" key="3">
    <citation type="submission" date="2020-09" db="EMBL/GenBank/DDBJ databases">
        <authorList>
            <person name="Sun Q."/>
            <person name="Ohkuma M."/>
        </authorList>
    </citation>
    <scope>NUCLEOTIDE SEQUENCE</scope>
    <source>
        <strain evidence="1">JCM 4834</strain>
    </source>
</reference>
<accession>A0A5P2UIN8</accession>
<dbReference type="SUPFAM" id="SSF89447">
    <property type="entry name" value="AbrB/MazE/MraZ-like"/>
    <property type="match status" value="1"/>
</dbReference>
<reference evidence="1" key="1">
    <citation type="journal article" date="2014" name="Int. J. Syst. Evol. Microbiol.">
        <title>Complete genome sequence of Corynebacterium casei LMG S-19264T (=DSM 44701T), isolated from a smear-ripened cheese.</title>
        <authorList>
            <consortium name="US DOE Joint Genome Institute (JGI-PGF)"/>
            <person name="Walter F."/>
            <person name="Albersmeier A."/>
            <person name="Kalinowski J."/>
            <person name="Ruckert C."/>
        </authorList>
    </citation>
    <scope>NUCLEOTIDE SEQUENCE</scope>
    <source>
        <strain evidence="1">JCM 4834</strain>
    </source>
</reference>
<name>A0A5P2UIN8_9ACTN</name>
<organism evidence="2 3">
    <name type="scientific">Streptomyces subrutilus</name>
    <dbReference type="NCBI Taxonomy" id="36818"/>
    <lineage>
        <taxon>Bacteria</taxon>
        <taxon>Bacillati</taxon>
        <taxon>Actinomycetota</taxon>
        <taxon>Actinomycetes</taxon>
        <taxon>Kitasatosporales</taxon>
        <taxon>Streptomycetaceae</taxon>
        <taxon>Streptomyces</taxon>
    </lineage>
</organism>
<dbReference type="Gene3D" id="2.10.260.10">
    <property type="match status" value="1"/>
</dbReference>
<dbReference type="RefSeq" id="WP_150517392.1">
    <property type="nucleotide sequence ID" value="NZ_BMVX01000006.1"/>
</dbReference>
<dbReference type="KEGG" id="ssub:CP968_08420"/>
<proteinExistence type="predicted"/>
<reference evidence="2 3" key="2">
    <citation type="submission" date="2017-09" db="EMBL/GenBank/DDBJ databases">
        <authorList>
            <person name="Lee N."/>
            <person name="Cho B.-K."/>
        </authorList>
    </citation>
    <scope>NUCLEOTIDE SEQUENCE [LARGE SCALE GENOMIC DNA]</scope>
    <source>
        <strain evidence="2 3">ATCC 27467</strain>
    </source>
</reference>
<dbReference type="OrthoDB" id="3873246at2"/>
<evidence type="ECO:0000313" key="3">
    <source>
        <dbReference type="Proteomes" id="UP000326831"/>
    </source>
</evidence>
<gene>
    <name evidence="2" type="ORF">CP968_08420</name>
    <name evidence="1" type="ORF">GCM10010371_20430</name>
</gene>
<dbReference type="InterPro" id="IPR037914">
    <property type="entry name" value="SpoVT-AbrB_sf"/>
</dbReference>
<dbReference type="Proteomes" id="UP000634660">
    <property type="component" value="Unassembled WGS sequence"/>
</dbReference>